<keyword evidence="3" id="KW-1185">Reference proteome</keyword>
<keyword evidence="1" id="KW-0812">Transmembrane</keyword>
<dbReference type="Proteomes" id="UP000886653">
    <property type="component" value="Unassembled WGS sequence"/>
</dbReference>
<evidence type="ECO:0000256" key="1">
    <source>
        <dbReference type="SAM" id="Phobius"/>
    </source>
</evidence>
<feature type="transmembrane region" description="Helical" evidence="1">
    <location>
        <begin position="43"/>
        <end position="66"/>
    </location>
</feature>
<accession>A0A9P6NPL5</accession>
<gene>
    <name evidence="2" type="ORF">CROQUDRAFT_653644</name>
</gene>
<name>A0A9P6NPL5_9BASI</name>
<feature type="non-terminal residue" evidence="2">
    <location>
        <position position="77"/>
    </location>
</feature>
<keyword evidence="1" id="KW-0472">Membrane</keyword>
<evidence type="ECO:0000313" key="3">
    <source>
        <dbReference type="Proteomes" id="UP000886653"/>
    </source>
</evidence>
<dbReference type="AlphaFoldDB" id="A0A9P6NPL5"/>
<evidence type="ECO:0000313" key="2">
    <source>
        <dbReference type="EMBL" id="KAG0149352.1"/>
    </source>
</evidence>
<protein>
    <submittedName>
        <fullName evidence="2">Uncharacterized protein</fullName>
    </submittedName>
</protein>
<dbReference type="EMBL" id="MU167228">
    <property type="protein sequence ID" value="KAG0149352.1"/>
    <property type="molecule type" value="Genomic_DNA"/>
</dbReference>
<proteinExistence type="predicted"/>
<reference evidence="2" key="1">
    <citation type="submission" date="2013-11" db="EMBL/GenBank/DDBJ databases">
        <title>Genome sequence of the fusiform rust pathogen reveals effectors for host alternation and coevolution with pine.</title>
        <authorList>
            <consortium name="DOE Joint Genome Institute"/>
            <person name="Smith K."/>
            <person name="Pendleton A."/>
            <person name="Kubisiak T."/>
            <person name="Anderson C."/>
            <person name="Salamov A."/>
            <person name="Aerts A."/>
            <person name="Riley R."/>
            <person name="Clum A."/>
            <person name="Lindquist E."/>
            <person name="Ence D."/>
            <person name="Campbell M."/>
            <person name="Kronenberg Z."/>
            <person name="Feau N."/>
            <person name="Dhillon B."/>
            <person name="Hamelin R."/>
            <person name="Burleigh J."/>
            <person name="Smith J."/>
            <person name="Yandell M."/>
            <person name="Nelson C."/>
            <person name="Grigoriev I."/>
            <person name="Davis J."/>
        </authorList>
    </citation>
    <scope>NUCLEOTIDE SEQUENCE</scope>
    <source>
        <strain evidence="2">G11</strain>
    </source>
</reference>
<keyword evidence="1" id="KW-1133">Transmembrane helix</keyword>
<sequence>MKGEKMDSLPSFPLAIQVTKRLAARSYYYYLSAIRLEHKLKRLCSLCLAPFSCSLSFFGMLFVNVANRIKVKNFRSN</sequence>
<comment type="caution">
    <text evidence="2">The sequence shown here is derived from an EMBL/GenBank/DDBJ whole genome shotgun (WGS) entry which is preliminary data.</text>
</comment>
<organism evidence="2 3">
    <name type="scientific">Cronartium quercuum f. sp. fusiforme G11</name>
    <dbReference type="NCBI Taxonomy" id="708437"/>
    <lineage>
        <taxon>Eukaryota</taxon>
        <taxon>Fungi</taxon>
        <taxon>Dikarya</taxon>
        <taxon>Basidiomycota</taxon>
        <taxon>Pucciniomycotina</taxon>
        <taxon>Pucciniomycetes</taxon>
        <taxon>Pucciniales</taxon>
        <taxon>Coleosporiaceae</taxon>
        <taxon>Cronartium</taxon>
    </lineage>
</organism>